<sequence length="817" mass="93880">MIKSKKALLKKEFDLFSSLPGEDTKRLIERYCHLVRSLSMLGVEKGREEWVDKLADALPQKEWGTYLMILKNTGVYDGLTISQFIEKIESQDLEQQKIARMNSPSGQQEVKMYYRGSVPVSESVKFDQSPDHSSSDDEEEKHINIAKTHLSPESFHFYFAERMEKLKEKRAAKEQQAESEGDIQNAENSAEKITEAVIEEEKVVEVVKTIEVEKIVEVVKPCEKCLEACKNCAAKDDIIAEYEKKKEKLLFNLNYVKESYDVLNKTVTGLQKTNSEREQALTMLNAVLMTKQKAINFYIEESAKWKQELETEKIENERIRRLLQSYSSSDYLIDRIYPTVAGMEAFKDEKLKDKKDCGKKSTVSYNKCPPSIWDGYSPRRPNEEQLEKAVNIKLKTDTTDVLPDNIDITYTSSDTDHESKLIKKVVDQVLYTDEESESKSGSGKSKSSVNSQNSSDKRSYSKEFLLSKADLNDETFEVVYTLNGSDKLYYNKEFPIMSIKTELINKTFKLIEVNIPELKVLKSFEKSKKYTSRVQQRLNKKKGNNPGSGFQKKPNQNRSYKKKGLGFIPSENDKNIKNSKTKSEFVSGGSAEEEQQKPFWRQSNKEFLAERKKNGADICYQRESRTCYRCNESGHIAWNCSNSDKSKQGVSQKLKEKVVDVDTPTNRPRIFENSEFEVGECSKKNKYEKKGKDNQVWVAKKGEVNVGDESGSIKPEEPQVEKKISVNDEEFPSLKFEEVKKKVGKTEISNQFYKEKDEFDVEKTFNGNVKKIFGKMLSGRAKGVKDFYATKKATYNPTAQELKAIKSEKTWMEVCFP</sequence>
<dbReference type="Gene3D" id="4.10.60.10">
    <property type="entry name" value="Zinc finger, CCHC-type"/>
    <property type="match status" value="1"/>
</dbReference>
<keyword evidence="5" id="KW-1185">Reference proteome</keyword>
<evidence type="ECO:0000313" key="4">
    <source>
        <dbReference type="EMBL" id="KAF5759067.1"/>
    </source>
</evidence>
<comment type="caution">
    <text evidence="4">The sequence shown here is derived from an EMBL/GenBank/DDBJ whole genome shotgun (WGS) entry which is preliminary data.</text>
</comment>
<dbReference type="Gramene" id="mRNA:HanXRQr2_Chr16g0736771">
    <property type="protein sequence ID" value="CDS:HanXRQr2_Chr16g0736771.1"/>
    <property type="gene ID" value="HanXRQr2_Chr16g0736771"/>
</dbReference>
<keyword evidence="1" id="KW-0863">Zinc-finger</keyword>
<dbReference type="SMART" id="SM00343">
    <property type="entry name" value="ZnF_C2HC"/>
    <property type="match status" value="1"/>
</dbReference>
<dbReference type="PROSITE" id="PS50158">
    <property type="entry name" value="ZF_CCHC"/>
    <property type="match status" value="1"/>
</dbReference>
<dbReference type="AlphaFoldDB" id="A0A9K3DP36"/>
<feature type="region of interest" description="Disordered" evidence="2">
    <location>
        <begin position="536"/>
        <end position="599"/>
    </location>
</feature>
<dbReference type="EMBL" id="MNCJ02000331">
    <property type="protein sequence ID" value="KAF5759067.1"/>
    <property type="molecule type" value="Genomic_DNA"/>
</dbReference>
<evidence type="ECO:0000313" key="5">
    <source>
        <dbReference type="Proteomes" id="UP000215914"/>
    </source>
</evidence>
<name>A0A9K3DP36_HELAN</name>
<protein>
    <submittedName>
        <fullName evidence="4">Transcription factor interactor and regulator CCHC(Zn) family</fullName>
    </submittedName>
</protein>
<feature type="compositionally biased region" description="Polar residues" evidence="2">
    <location>
        <begin position="545"/>
        <end position="558"/>
    </location>
</feature>
<evidence type="ECO:0000256" key="1">
    <source>
        <dbReference type="PROSITE-ProRule" id="PRU00047"/>
    </source>
</evidence>
<feature type="region of interest" description="Disordered" evidence="2">
    <location>
        <begin position="434"/>
        <end position="455"/>
    </location>
</feature>
<dbReference type="SUPFAM" id="SSF57756">
    <property type="entry name" value="Retrovirus zinc finger-like domains"/>
    <property type="match status" value="1"/>
</dbReference>
<gene>
    <name evidence="4" type="ORF">HanXRQr2_Chr16g0736771</name>
</gene>
<dbReference type="InterPro" id="IPR036875">
    <property type="entry name" value="Znf_CCHC_sf"/>
</dbReference>
<evidence type="ECO:0000256" key="2">
    <source>
        <dbReference type="SAM" id="MobiDB-lite"/>
    </source>
</evidence>
<evidence type="ECO:0000259" key="3">
    <source>
        <dbReference type="PROSITE" id="PS50158"/>
    </source>
</evidence>
<dbReference type="Proteomes" id="UP000215914">
    <property type="component" value="Unassembled WGS sequence"/>
</dbReference>
<reference evidence="4" key="1">
    <citation type="journal article" date="2017" name="Nature">
        <title>The sunflower genome provides insights into oil metabolism, flowering and Asterid evolution.</title>
        <authorList>
            <person name="Badouin H."/>
            <person name="Gouzy J."/>
            <person name="Grassa C.J."/>
            <person name="Murat F."/>
            <person name="Staton S.E."/>
            <person name="Cottret L."/>
            <person name="Lelandais-Briere C."/>
            <person name="Owens G.L."/>
            <person name="Carrere S."/>
            <person name="Mayjonade B."/>
            <person name="Legrand L."/>
            <person name="Gill N."/>
            <person name="Kane N.C."/>
            <person name="Bowers J.E."/>
            <person name="Hubner S."/>
            <person name="Bellec A."/>
            <person name="Berard A."/>
            <person name="Berges H."/>
            <person name="Blanchet N."/>
            <person name="Boniface M.C."/>
            <person name="Brunel D."/>
            <person name="Catrice O."/>
            <person name="Chaidir N."/>
            <person name="Claudel C."/>
            <person name="Donnadieu C."/>
            <person name="Faraut T."/>
            <person name="Fievet G."/>
            <person name="Helmstetter N."/>
            <person name="King M."/>
            <person name="Knapp S.J."/>
            <person name="Lai Z."/>
            <person name="Le Paslier M.C."/>
            <person name="Lippi Y."/>
            <person name="Lorenzon L."/>
            <person name="Mandel J.R."/>
            <person name="Marage G."/>
            <person name="Marchand G."/>
            <person name="Marquand E."/>
            <person name="Bret-Mestries E."/>
            <person name="Morien E."/>
            <person name="Nambeesan S."/>
            <person name="Nguyen T."/>
            <person name="Pegot-Espagnet P."/>
            <person name="Pouilly N."/>
            <person name="Raftis F."/>
            <person name="Sallet E."/>
            <person name="Schiex T."/>
            <person name="Thomas J."/>
            <person name="Vandecasteele C."/>
            <person name="Vares D."/>
            <person name="Vear F."/>
            <person name="Vautrin S."/>
            <person name="Crespi M."/>
            <person name="Mangin B."/>
            <person name="Burke J.M."/>
            <person name="Salse J."/>
            <person name="Munos S."/>
            <person name="Vincourt P."/>
            <person name="Rieseberg L.H."/>
            <person name="Langlade N.B."/>
        </authorList>
    </citation>
    <scope>NUCLEOTIDE SEQUENCE</scope>
    <source>
        <tissue evidence="4">Leaves</tissue>
    </source>
</reference>
<keyword evidence="1" id="KW-0862">Zinc</keyword>
<feature type="domain" description="CCHC-type" evidence="3">
    <location>
        <begin position="627"/>
        <end position="642"/>
    </location>
</feature>
<dbReference type="GO" id="GO:0003676">
    <property type="term" value="F:nucleic acid binding"/>
    <property type="evidence" value="ECO:0007669"/>
    <property type="project" value="InterPro"/>
</dbReference>
<reference evidence="4" key="2">
    <citation type="submission" date="2020-06" db="EMBL/GenBank/DDBJ databases">
        <title>Helianthus annuus Genome sequencing and assembly Release 2.</title>
        <authorList>
            <person name="Gouzy J."/>
            <person name="Langlade N."/>
            <person name="Munos S."/>
        </authorList>
    </citation>
    <scope>NUCLEOTIDE SEQUENCE</scope>
    <source>
        <tissue evidence="4">Leaves</tissue>
    </source>
</reference>
<keyword evidence="1" id="KW-0479">Metal-binding</keyword>
<feature type="compositionally biased region" description="Low complexity" evidence="2">
    <location>
        <begin position="439"/>
        <end position="454"/>
    </location>
</feature>
<dbReference type="GO" id="GO:0008270">
    <property type="term" value="F:zinc ion binding"/>
    <property type="evidence" value="ECO:0007669"/>
    <property type="project" value="UniProtKB-KW"/>
</dbReference>
<feature type="region of interest" description="Disordered" evidence="2">
    <location>
        <begin position="169"/>
        <end position="188"/>
    </location>
</feature>
<accession>A0A9K3DP36</accession>
<organism evidence="4 5">
    <name type="scientific">Helianthus annuus</name>
    <name type="common">Common sunflower</name>
    <dbReference type="NCBI Taxonomy" id="4232"/>
    <lineage>
        <taxon>Eukaryota</taxon>
        <taxon>Viridiplantae</taxon>
        <taxon>Streptophyta</taxon>
        <taxon>Embryophyta</taxon>
        <taxon>Tracheophyta</taxon>
        <taxon>Spermatophyta</taxon>
        <taxon>Magnoliopsida</taxon>
        <taxon>eudicotyledons</taxon>
        <taxon>Gunneridae</taxon>
        <taxon>Pentapetalae</taxon>
        <taxon>asterids</taxon>
        <taxon>campanulids</taxon>
        <taxon>Asterales</taxon>
        <taxon>Asteraceae</taxon>
        <taxon>Asteroideae</taxon>
        <taxon>Heliantheae alliance</taxon>
        <taxon>Heliantheae</taxon>
        <taxon>Helianthus</taxon>
    </lineage>
</organism>
<dbReference type="InterPro" id="IPR001878">
    <property type="entry name" value="Znf_CCHC"/>
</dbReference>
<proteinExistence type="predicted"/>